<sequence length="1168" mass="132375">MENIGASSGFQYKRRRILTQTQREEMENENQISAEVTPSVDGQSFLDAAEIEVPALDCTIDIDKIPGMKLTLKSSLGEFQNLMEEGLGDHPEVLHLFRTSTPFSHFLDVECIPPPLFLWQLIAREAKIKRKGEMWFVFKGVPVRYSLREFSLISGINCSPLNAGFENSKELTSAKNDFIRAHFPSAKKGKKSAAVTYKMVVKRFLEICKGLDMEKKKEGQEMVAVKMAALLFVVVVVLLGPADRDKSAIPDWILGMIAQWTAVLGFPWGTWAFMESLGSLRKDLAAKAKSIGRGASSTMYYTSFLLPIGILFLESCLGTGANITTRSPQTSPARPRICLWGEIPIKKKITHTEMDAYVEDVQSLKSILVPDKFEATAEWYLNFQPLETTKHPELDAFVAKLECRGEVHIPVERKRKARNVPSPTRDNSEERNEHISSPQESQRSQSLRESPSRVSHSNIPNPSSPNPHPAKPSSNTFQELFDRMSKKIDNIAEEQRKRFEVLEKKVDALSTLINQKIVNKVDVTESGEEPTKNQQEVPETKIMGDCEETEARNPSPDHKVSPRLGILQIVGEIKQDHQNQPSTLSDSVLSLENRKAESTHETMGTEDATSMKPLQEMVEPSHEVMETDAAAASMKPLQPLQEMVEPSHEVMETHDAASMKTQQDMVVSPPKELGEEAEITDGIVYGKRVKKKSASLKSPYTADGRKKKKADELLSKPPTKADLLQFKSFIVKAIKDDRPVQCYLAQYKEIQDFVKTFWTDLITPDFFVADTHLSEYLYVLRRCLCNDDGDSCIAPLEFNNYVNSYAHDSEWPVLSGPLEKIVDGTYNEGPEAFKTKAWNKNTKYVYYLKGTESHWFCIKADFERCRLVVLDSLRRITSIERMDGLLKDDLIGFKGIAGIREIGKHGYADWEIEYCTVPQQIDCDCGIFAEKIRDAYTGTVIYSRYHPREERLDIYTRIGCYPVRVVLGDDGKHRIAAENGWRYFLHDHHCQNLWHILFKKLSEAAYQAILISTLGSEVDYPIRIPDYDSDADDVTDDDDDVFVCKLEESHFRESSEKLALSDKFCEANGFVEGKTDVTLIGPNMQPVVCTLKVDCFGDGFVKRMWRYFVDLNGLGWGTTPLWWEFTVITDGYNNLCLCVLNKRVLARKRYAIASKRVPKSYRFAVLSN</sequence>
<dbReference type="Proteomes" id="UP000595140">
    <property type="component" value="Unassembled WGS sequence"/>
</dbReference>
<dbReference type="EMBL" id="OOIL02001568">
    <property type="protein sequence ID" value="VFQ76578.1"/>
    <property type="molecule type" value="Genomic_DNA"/>
</dbReference>
<accession>A0A484LKR6</accession>
<keyword evidence="2" id="KW-0645">Protease</keyword>
<evidence type="ECO:0000256" key="5">
    <source>
        <dbReference type="SAM" id="Phobius"/>
    </source>
</evidence>
<dbReference type="GO" id="GO:0008234">
    <property type="term" value="F:cysteine-type peptidase activity"/>
    <property type="evidence" value="ECO:0007669"/>
    <property type="project" value="InterPro"/>
</dbReference>
<comment type="similarity">
    <text evidence="1">Belongs to the peptidase C48 family.</text>
</comment>
<dbReference type="OrthoDB" id="1750169at2759"/>
<feature type="compositionally biased region" description="Low complexity" evidence="4">
    <location>
        <begin position="436"/>
        <end position="461"/>
    </location>
</feature>
<evidence type="ECO:0000256" key="2">
    <source>
        <dbReference type="ARBA" id="ARBA00022670"/>
    </source>
</evidence>
<proteinExistence type="inferred from homology"/>
<evidence type="ECO:0000256" key="1">
    <source>
        <dbReference type="ARBA" id="ARBA00005234"/>
    </source>
</evidence>
<evidence type="ECO:0000313" key="8">
    <source>
        <dbReference type="EMBL" id="VFQ76578.1"/>
    </source>
</evidence>
<dbReference type="InterPro" id="IPR003653">
    <property type="entry name" value="Peptidase_C48_C"/>
</dbReference>
<evidence type="ECO:0000256" key="3">
    <source>
        <dbReference type="ARBA" id="ARBA00022801"/>
    </source>
</evidence>
<dbReference type="SUPFAM" id="SSF54001">
    <property type="entry name" value="Cysteine proteinases"/>
    <property type="match status" value="1"/>
</dbReference>
<dbReference type="GO" id="GO:0006508">
    <property type="term" value="P:proteolysis"/>
    <property type="evidence" value="ECO:0007669"/>
    <property type="project" value="UniProtKB-KW"/>
</dbReference>
<evidence type="ECO:0000256" key="4">
    <source>
        <dbReference type="SAM" id="MobiDB-lite"/>
    </source>
</evidence>
<evidence type="ECO:0000259" key="7">
    <source>
        <dbReference type="Pfam" id="PF09331"/>
    </source>
</evidence>
<protein>
    <recommendedName>
        <fullName evidence="10">DUF1985 domain-containing protein</fullName>
    </recommendedName>
</protein>
<evidence type="ECO:0000259" key="6">
    <source>
        <dbReference type="Pfam" id="PF02902"/>
    </source>
</evidence>
<dbReference type="PANTHER" id="PTHR48449">
    <property type="entry name" value="DUF1985 DOMAIN-CONTAINING PROTEIN"/>
    <property type="match status" value="1"/>
</dbReference>
<keyword evidence="5" id="KW-0472">Membrane</keyword>
<gene>
    <name evidence="8" type="ORF">CCAM_LOCUS18354</name>
</gene>
<feature type="domain" description="DUF1985" evidence="7">
    <location>
        <begin position="123"/>
        <end position="275"/>
    </location>
</feature>
<keyword evidence="5" id="KW-1133">Transmembrane helix</keyword>
<keyword evidence="9" id="KW-1185">Reference proteome</keyword>
<feature type="domain" description="Ubiquitin-like protease family profile" evidence="6">
    <location>
        <begin position="833"/>
        <end position="932"/>
    </location>
</feature>
<evidence type="ECO:0008006" key="10">
    <source>
        <dbReference type="Google" id="ProtNLM"/>
    </source>
</evidence>
<feature type="transmembrane region" description="Helical" evidence="5">
    <location>
        <begin position="223"/>
        <end position="240"/>
    </location>
</feature>
<feature type="region of interest" description="Disordered" evidence="4">
    <location>
        <begin position="576"/>
        <end position="608"/>
    </location>
</feature>
<dbReference type="Pfam" id="PF09331">
    <property type="entry name" value="DUF1985"/>
    <property type="match status" value="1"/>
</dbReference>
<dbReference type="AlphaFoldDB" id="A0A484LKR6"/>
<feature type="transmembrane region" description="Helical" evidence="5">
    <location>
        <begin position="294"/>
        <end position="313"/>
    </location>
</feature>
<organism evidence="8 9">
    <name type="scientific">Cuscuta campestris</name>
    <dbReference type="NCBI Taxonomy" id="132261"/>
    <lineage>
        <taxon>Eukaryota</taxon>
        <taxon>Viridiplantae</taxon>
        <taxon>Streptophyta</taxon>
        <taxon>Embryophyta</taxon>
        <taxon>Tracheophyta</taxon>
        <taxon>Spermatophyta</taxon>
        <taxon>Magnoliopsida</taxon>
        <taxon>eudicotyledons</taxon>
        <taxon>Gunneridae</taxon>
        <taxon>Pentapetalae</taxon>
        <taxon>asterids</taxon>
        <taxon>lamiids</taxon>
        <taxon>Solanales</taxon>
        <taxon>Convolvulaceae</taxon>
        <taxon>Cuscuteae</taxon>
        <taxon>Cuscuta</taxon>
        <taxon>Cuscuta subgen. Grammica</taxon>
        <taxon>Cuscuta sect. Cleistogrammica</taxon>
    </lineage>
</organism>
<feature type="region of interest" description="Disordered" evidence="4">
    <location>
        <begin position="414"/>
        <end position="475"/>
    </location>
</feature>
<dbReference type="InterPro" id="IPR015410">
    <property type="entry name" value="DUF1985"/>
</dbReference>
<dbReference type="InterPro" id="IPR038765">
    <property type="entry name" value="Papain-like_cys_pep_sf"/>
</dbReference>
<reference evidence="8 9" key="1">
    <citation type="submission" date="2018-04" db="EMBL/GenBank/DDBJ databases">
        <authorList>
            <person name="Vogel A."/>
        </authorList>
    </citation>
    <scope>NUCLEOTIDE SEQUENCE [LARGE SCALE GENOMIC DNA]</scope>
</reference>
<keyword evidence="5" id="KW-0812">Transmembrane</keyword>
<evidence type="ECO:0000313" key="9">
    <source>
        <dbReference type="Proteomes" id="UP000595140"/>
    </source>
</evidence>
<dbReference type="PANTHER" id="PTHR48449:SF1">
    <property type="entry name" value="DUF1985 DOMAIN-CONTAINING PROTEIN"/>
    <property type="match status" value="1"/>
</dbReference>
<keyword evidence="3" id="KW-0378">Hydrolase</keyword>
<dbReference type="Pfam" id="PF02902">
    <property type="entry name" value="Peptidase_C48"/>
    <property type="match status" value="1"/>
</dbReference>
<feature type="compositionally biased region" description="Polar residues" evidence="4">
    <location>
        <begin position="578"/>
        <end position="590"/>
    </location>
</feature>
<feature type="transmembrane region" description="Helical" evidence="5">
    <location>
        <begin position="252"/>
        <end position="273"/>
    </location>
</feature>
<dbReference type="Gene3D" id="3.40.395.10">
    <property type="entry name" value="Adenoviral Proteinase, Chain A"/>
    <property type="match status" value="1"/>
</dbReference>
<name>A0A484LKR6_9ASTE</name>